<feature type="compositionally biased region" description="Gly residues" evidence="1">
    <location>
        <begin position="290"/>
        <end position="306"/>
    </location>
</feature>
<reference evidence="3 4" key="1">
    <citation type="submission" date="2017-06" db="EMBL/GenBank/DDBJ databases">
        <authorList>
            <person name="Kim H.J."/>
            <person name="Triplett B.A."/>
        </authorList>
    </citation>
    <scope>NUCLEOTIDE SEQUENCE [LARGE SCALE GENOMIC DNA]</scope>
    <source>
        <strain evidence="3 4">DSM 44272</strain>
    </source>
</reference>
<dbReference type="AlphaFoldDB" id="A0A238WQ30"/>
<dbReference type="OrthoDB" id="3402808at2"/>
<gene>
    <name evidence="3" type="ORF">SAMN06272737_10953</name>
</gene>
<evidence type="ECO:0000259" key="2">
    <source>
        <dbReference type="Pfam" id="PF18915"/>
    </source>
</evidence>
<dbReference type="EMBL" id="FZNO01000009">
    <property type="protein sequence ID" value="SNR48710.1"/>
    <property type="molecule type" value="Genomic_DNA"/>
</dbReference>
<proteinExistence type="predicted"/>
<feature type="domain" description="DUF5667" evidence="2">
    <location>
        <begin position="103"/>
        <end position="155"/>
    </location>
</feature>
<protein>
    <recommendedName>
        <fullName evidence="2">DUF5667 domain-containing protein</fullName>
    </recommendedName>
</protein>
<accession>A0A238WQ30</accession>
<name>A0A238WQ30_9ACTN</name>
<feature type="compositionally biased region" description="Low complexity" evidence="1">
    <location>
        <begin position="350"/>
        <end position="371"/>
    </location>
</feature>
<feature type="region of interest" description="Disordered" evidence="1">
    <location>
        <begin position="276"/>
        <end position="378"/>
    </location>
</feature>
<dbReference type="InterPro" id="IPR043725">
    <property type="entry name" value="DUF5667"/>
</dbReference>
<sequence length="391" mass="38448">MSAYDRPGHAREDMAVAALRRLAPSLDGEPDPDFRAATRARLVAMAAVRTPAQAPASGLQRLLAGRAPELPPARRRARFTAGLTGAALTVTALAALVAVADGAGPGDVLYDLKRGTEQTQLALAGDSRGRTLLDFASTRLDELETLVADGATALPAATPADPAGGTVSATGPDPALVLETLRTMDGQTQQGAVWLAERAVATEDARPLEDLAEWAFAQAGGLAALEGLVPDAAADAVERSLTLLAEVGARTGGLEAALACPAGPAVEGSDDLGPVPAACAAPEVTPPGPTGGGGTDPGTGQPGGGTAPEVTTPALPTVPPAAVPTTTGPGTGGGPGVLPTPVVPTPTPTTPGDGLLPPLPSSAPKAPSSPTIQLPPGSVSVCLPPLGVGNC</sequence>
<dbReference type="RefSeq" id="WP_089336390.1">
    <property type="nucleotide sequence ID" value="NZ_FZNO01000009.1"/>
</dbReference>
<evidence type="ECO:0000313" key="4">
    <source>
        <dbReference type="Proteomes" id="UP000198403"/>
    </source>
</evidence>
<organism evidence="3 4">
    <name type="scientific">Blastococcus mobilis</name>
    <dbReference type="NCBI Taxonomy" id="1938746"/>
    <lineage>
        <taxon>Bacteria</taxon>
        <taxon>Bacillati</taxon>
        <taxon>Actinomycetota</taxon>
        <taxon>Actinomycetes</taxon>
        <taxon>Geodermatophilales</taxon>
        <taxon>Geodermatophilaceae</taxon>
        <taxon>Blastococcus</taxon>
    </lineage>
</organism>
<dbReference type="Pfam" id="PF18915">
    <property type="entry name" value="DUF5667"/>
    <property type="match status" value="1"/>
</dbReference>
<evidence type="ECO:0000313" key="3">
    <source>
        <dbReference type="EMBL" id="SNR48710.1"/>
    </source>
</evidence>
<evidence type="ECO:0000256" key="1">
    <source>
        <dbReference type="SAM" id="MobiDB-lite"/>
    </source>
</evidence>
<dbReference type="Proteomes" id="UP000198403">
    <property type="component" value="Unassembled WGS sequence"/>
</dbReference>
<keyword evidence="4" id="KW-1185">Reference proteome</keyword>